<dbReference type="Proteomes" id="UP000009215">
    <property type="component" value="Chromosome"/>
</dbReference>
<sequence>MSKIKASDAMIKVIEAWGVKTIYGLPGGSFDSTMNALYNRQNSIQYI</sequence>
<keyword evidence="2" id="KW-0560">Oxidoreductase</keyword>
<feature type="domain" description="Thiamine pyrophosphate enzyme N-terminal TPP-binding" evidence="1">
    <location>
        <begin position="5"/>
        <end position="47"/>
    </location>
</feature>
<dbReference type="Pfam" id="PF02776">
    <property type="entry name" value="TPP_enzyme_N"/>
    <property type="match status" value="1"/>
</dbReference>
<protein>
    <submittedName>
        <fullName evidence="2">Pyruvate oxidase</fullName>
        <ecNumber evidence="2">1.2.3.3</ecNumber>
    </submittedName>
</protein>
<dbReference type="KEGG" id="sdc:SDSE_1170"/>
<dbReference type="Gene3D" id="3.40.50.970">
    <property type="match status" value="1"/>
</dbReference>
<gene>
    <name evidence="2" type="primary">poxL</name>
    <name evidence="2" type="ORF">SDSE_1170</name>
</gene>
<evidence type="ECO:0000259" key="1">
    <source>
        <dbReference type="Pfam" id="PF02776"/>
    </source>
</evidence>
<dbReference type="InterPro" id="IPR029061">
    <property type="entry name" value="THDP-binding"/>
</dbReference>
<accession>A0AB33R7E8</accession>
<dbReference type="InterPro" id="IPR012001">
    <property type="entry name" value="Thiamin_PyroP_enz_TPP-bd_dom"/>
</dbReference>
<reference evidence="2 3" key="1">
    <citation type="submission" date="2012-05" db="EMBL/GenBank/DDBJ databases">
        <title>Complete genome sequence of a Streptococcus dysgalactiae subsp. equisimilis strain possessing Lancefield's group A antigen.</title>
        <authorList>
            <person name="Luetticken R."/>
            <person name="Bruellhoff K."/>
            <person name="Van der Linden M."/>
            <person name="Peltroche-Llacsahuanga H."/>
            <person name="Blom J."/>
            <person name="Weber-Lehmann J."/>
            <person name="Ferretti J.J."/>
            <person name="McShan W.M."/>
        </authorList>
    </citation>
    <scope>NUCLEOTIDE SEQUENCE [LARGE SCALE GENOMIC DNA]</scope>
    <source>
        <strain evidence="2 3">AC-2713</strain>
    </source>
</reference>
<proteinExistence type="predicted"/>
<evidence type="ECO:0000313" key="2">
    <source>
        <dbReference type="EMBL" id="CCI62664.1"/>
    </source>
</evidence>
<dbReference type="AlphaFoldDB" id="A0AB33R7E8"/>
<dbReference type="EMBL" id="HE858529">
    <property type="protein sequence ID" value="CCI62664.1"/>
    <property type="molecule type" value="Genomic_DNA"/>
</dbReference>
<dbReference type="GO" id="GO:0030976">
    <property type="term" value="F:thiamine pyrophosphate binding"/>
    <property type="evidence" value="ECO:0007669"/>
    <property type="project" value="InterPro"/>
</dbReference>
<dbReference type="SUPFAM" id="SSF52518">
    <property type="entry name" value="Thiamin diphosphate-binding fold (THDP-binding)"/>
    <property type="match status" value="1"/>
</dbReference>
<name>A0AB33R7E8_STREQ</name>
<keyword evidence="2" id="KW-0670">Pyruvate</keyword>
<organism evidence="2 3">
    <name type="scientific">Streptococcus dysgalactiae subsp. equisimilis AC-2713</name>
    <dbReference type="NCBI Taxonomy" id="759913"/>
    <lineage>
        <taxon>Bacteria</taxon>
        <taxon>Bacillati</taxon>
        <taxon>Bacillota</taxon>
        <taxon>Bacilli</taxon>
        <taxon>Lactobacillales</taxon>
        <taxon>Streptococcaceae</taxon>
        <taxon>Streptococcus</taxon>
    </lineage>
</organism>
<dbReference type="EC" id="1.2.3.3" evidence="2"/>
<evidence type="ECO:0000313" key="3">
    <source>
        <dbReference type="Proteomes" id="UP000009215"/>
    </source>
</evidence>
<dbReference type="GO" id="GO:0047112">
    <property type="term" value="F:pyruvate oxidase activity"/>
    <property type="evidence" value="ECO:0007669"/>
    <property type="project" value="UniProtKB-EC"/>
</dbReference>